<dbReference type="InterPro" id="IPR012463">
    <property type="entry name" value="Ninja_motif"/>
</dbReference>
<evidence type="ECO:0000313" key="9">
    <source>
        <dbReference type="Proteomes" id="UP001497457"/>
    </source>
</evidence>
<dbReference type="Proteomes" id="UP001497457">
    <property type="component" value="Chromosome 15b"/>
</dbReference>
<evidence type="ECO:0000256" key="1">
    <source>
        <dbReference type="ARBA" id="ARBA00004123"/>
    </source>
</evidence>
<sequence length="528" mass="55513">MSFSQSTSTCRCAHPRLDSARTPHGLSSSRGCRARRSLARSATAAAARWRARSHHASAAASTRVAPEAAGLRVSAIPSGSACLKSESARPTSPKRSRELCLPSLSPPHLLPPSPREALEAAARRSSGASPRQWRPLPSSTGCFSDAGTSCDKHKLARRMEGYSRDLLGGIGRGDAPPQEQRPGPAQPGREEVELSLGLSLGGRFGVDRQGERLPRSSSMAAVMTAPVQAAAQPALGRTSSLPVDTEASEVGRRQGLDGWGSSRETGGPAGEPAASLRASLSPSSGSSDGEAHRLQDTLVRSTSLPAGIDAAGTEEWRKRKAAQSLKRLELKKKRVERRNSLTCNTSKEAGVQIIEEVKVDTDKMHQATSTSHDSLSAVRRQPNSAFKGTATANEHSPSSAGPPAGEAASRAMAASTPSSSSSLAGRAASLGSRGNQQPTSATAAARARSMGDVERTMMQEMPSVFTKGLPNGNRLEGFLYKYRKGEQVRIVCICHGSFHTPAGFVEHAGGGNVDNPLRHIVVTPLENL</sequence>
<feature type="compositionally biased region" description="Low complexity" evidence="5">
    <location>
        <begin position="396"/>
        <end position="448"/>
    </location>
</feature>
<feature type="compositionally biased region" description="Pro residues" evidence="5">
    <location>
        <begin position="104"/>
        <end position="114"/>
    </location>
</feature>
<evidence type="ECO:0000313" key="8">
    <source>
        <dbReference type="EMBL" id="CAL4929794.1"/>
    </source>
</evidence>
<evidence type="ECO:0000256" key="5">
    <source>
        <dbReference type="SAM" id="MobiDB-lite"/>
    </source>
</evidence>
<dbReference type="InterPro" id="IPR031307">
    <property type="entry name" value="Ninja_fam"/>
</dbReference>
<feature type="region of interest" description="Disordered" evidence="5">
    <location>
        <begin position="80"/>
        <end position="147"/>
    </location>
</feature>
<dbReference type="GO" id="GO:0005634">
    <property type="term" value="C:nucleus"/>
    <property type="evidence" value="ECO:0007669"/>
    <property type="project" value="UniProtKB-SubCell"/>
</dbReference>
<gene>
    <name evidence="8" type="ORF">URODEC1_LOCUS26031</name>
</gene>
<feature type="region of interest" description="Disordered" evidence="5">
    <location>
        <begin position="387"/>
        <end position="450"/>
    </location>
</feature>
<protein>
    <recommendedName>
        <fullName evidence="4">Ninja-family protein</fullName>
    </recommendedName>
    <alternativeName>
        <fullName evidence="4">ABI-binding protein</fullName>
    </alternativeName>
</protein>
<evidence type="ECO:0000259" key="6">
    <source>
        <dbReference type="Pfam" id="PF07897"/>
    </source>
</evidence>
<feature type="domain" description="Tify" evidence="7">
    <location>
        <begin position="489"/>
        <end position="521"/>
    </location>
</feature>
<keyword evidence="9" id="KW-1185">Reference proteome</keyword>
<evidence type="ECO:0000256" key="3">
    <source>
        <dbReference type="ARBA" id="ARBA00023242"/>
    </source>
</evidence>
<comment type="function">
    <text evidence="4">Acts as a negative regulator of abscisic acid (ABA) response.</text>
</comment>
<feature type="region of interest" description="Disordered" evidence="5">
    <location>
        <begin position="231"/>
        <end position="293"/>
    </location>
</feature>
<dbReference type="PANTHER" id="PTHR31413">
    <property type="entry name" value="AFP HOMOLOG 2"/>
    <property type="match status" value="1"/>
</dbReference>
<comment type="subcellular location">
    <subcellularLocation>
        <location evidence="1 4">Nucleus</location>
    </subcellularLocation>
</comment>
<feature type="region of interest" description="Disordered" evidence="5">
    <location>
        <begin position="165"/>
        <end position="191"/>
    </location>
</feature>
<evidence type="ECO:0000259" key="7">
    <source>
        <dbReference type="Pfam" id="PF16135"/>
    </source>
</evidence>
<proteinExistence type="inferred from homology"/>
<dbReference type="InterPro" id="IPR032310">
    <property type="entry name" value="NLS_NINJA_AFP-like"/>
</dbReference>
<feature type="region of interest" description="Disordered" evidence="5">
    <location>
        <begin position="1"/>
        <end position="35"/>
    </location>
</feature>
<accession>A0ABC8XPZ7</accession>
<reference evidence="8" key="1">
    <citation type="submission" date="2024-10" db="EMBL/GenBank/DDBJ databases">
        <authorList>
            <person name="Ryan C."/>
        </authorList>
    </citation>
    <scope>NUCLEOTIDE SEQUENCE [LARGE SCALE GENOMIC DNA]</scope>
</reference>
<comment type="similarity">
    <text evidence="2 4">Belongs to the Ninja family.</text>
</comment>
<evidence type="ECO:0000256" key="2">
    <source>
        <dbReference type="ARBA" id="ARBA00006081"/>
    </source>
</evidence>
<dbReference type="Pfam" id="PF16135">
    <property type="entry name" value="TDBD"/>
    <property type="match status" value="1"/>
</dbReference>
<evidence type="ECO:0000256" key="4">
    <source>
        <dbReference type="RuleBase" id="RU369029"/>
    </source>
</evidence>
<feature type="compositionally biased region" description="Low complexity" evidence="5">
    <location>
        <begin position="271"/>
        <end position="288"/>
    </location>
</feature>
<feature type="compositionally biased region" description="Polar residues" evidence="5">
    <location>
        <begin position="1"/>
        <end position="10"/>
    </location>
</feature>
<organism evidence="8 9">
    <name type="scientific">Urochloa decumbens</name>
    <dbReference type="NCBI Taxonomy" id="240449"/>
    <lineage>
        <taxon>Eukaryota</taxon>
        <taxon>Viridiplantae</taxon>
        <taxon>Streptophyta</taxon>
        <taxon>Embryophyta</taxon>
        <taxon>Tracheophyta</taxon>
        <taxon>Spermatophyta</taxon>
        <taxon>Magnoliopsida</taxon>
        <taxon>Liliopsida</taxon>
        <taxon>Poales</taxon>
        <taxon>Poaceae</taxon>
        <taxon>PACMAD clade</taxon>
        <taxon>Panicoideae</taxon>
        <taxon>Panicodae</taxon>
        <taxon>Paniceae</taxon>
        <taxon>Melinidinae</taxon>
        <taxon>Urochloa</taxon>
    </lineage>
</organism>
<keyword evidence="3 4" id="KW-0539">Nucleus</keyword>
<dbReference type="Pfam" id="PF16136">
    <property type="entry name" value="NLS_NINJA_AFP"/>
    <property type="match status" value="1"/>
</dbReference>
<dbReference type="InterPro" id="IPR032308">
    <property type="entry name" value="TDBD"/>
</dbReference>
<dbReference type="AlphaFoldDB" id="A0ABC8XPZ7"/>
<feature type="domain" description="Ethylene-responsive binding factor-associated repression" evidence="6">
    <location>
        <begin position="190"/>
        <end position="221"/>
    </location>
</feature>
<dbReference type="EMBL" id="OZ075125">
    <property type="protein sequence ID" value="CAL4929794.1"/>
    <property type="molecule type" value="Genomic_DNA"/>
</dbReference>
<name>A0ABC8XPZ7_9POAL</name>
<dbReference type="Pfam" id="PF07897">
    <property type="entry name" value="EAR"/>
    <property type="match status" value="1"/>
</dbReference>
<dbReference type="PANTHER" id="PTHR31413:SF49">
    <property type="entry name" value="NINJA-FAMILY PROTEIN MODD"/>
    <property type="match status" value="1"/>
</dbReference>